<evidence type="ECO:0000256" key="1">
    <source>
        <dbReference type="SAM" id="MobiDB-lite"/>
    </source>
</evidence>
<feature type="compositionally biased region" description="Basic and acidic residues" evidence="1">
    <location>
        <begin position="137"/>
        <end position="153"/>
    </location>
</feature>
<feature type="region of interest" description="Disordered" evidence="1">
    <location>
        <begin position="105"/>
        <end position="163"/>
    </location>
</feature>
<accession>A0A2T0FHD6</accession>
<organism evidence="2 3">
    <name type="scientific">Wickerhamiella sorbophila</name>
    <dbReference type="NCBI Taxonomy" id="45607"/>
    <lineage>
        <taxon>Eukaryota</taxon>
        <taxon>Fungi</taxon>
        <taxon>Dikarya</taxon>
        <taxon>Ascomycota</taxon>
        <taxon>Saccharomycotina</taxon>
        <taxon>Dipodascomycetes</taxon>
        <taxon>Dipodascales</taxon>
        <taxon>Trichomonascaceae</taxon>
        <taxon>Wickerhamiella</taxon>
    </lineage>
</organism>
<gene>
    <name evidence="2" type="ORF">B9G98_02032</name>
</gene>
<name>A0A2T0FHD6_9ASCO</name>
<feature type="compositionally biased region" description="Basic residues" evidence="1">
    <location>
        <begin position="154"/>
        <end position="163"/>
    </location>
</feature>
<dbReference type="Proteomes" id="UP000238350">
    <property type="component" value="Unassembled WGS sequence"/>
</dbReference>
<dbReference type="AlphaFoldDB" id="A0A2T0FHD6"/>
<feature type="compositionally biased region" description="Basic residues" evidence="1">
    <location>
        <begin position="121"/>
        <end position="136"/>
    </location>
</feature>
<comment type="caution">
    <text evidence="2">The sequence shown here is derived from an EMBL/GenBank/DDBJ whole genome shotgun (WGS) entry which is preliminary data.</text>
</comment>
<evidence type="ECO:0000313" key="3">
    <source>
        <dbReference type="Proteomes" id="UP000238350"/>
    </source>
</evidence>
<dbReference type="EMBL" id="NDIQ01000021">
    <property type="protein sequence ID" value="PRT54412.1"/>
    <property type="molecule type" value="Genomic_DNA"/>
</dbReference>
<reference evidence="2 3" key="1">
    <citation type="submission" date="2017-04" db="EMBL/GenBank/DDBJ databases">
        <title>Genome sequencing of [Candida] sorbophila.</title>
        <authorList>
            <person name="Ahn J.O."/>
        </authorList>
    </citation>
    <scope>NUCLEOTIDE SEQUENCE [LARGE SCALE GENOMIC DNA]</scope>
    <source>
        <strain evidence="2 3">DS02</strain>
    </source>
</reference>
<dbReference type="RefSeq" id="XP_024664357.1">
    <property type="nucleotide sequence ID" value="XM_024808589.1"/>
</dbReference>
<evidence type="ECO:0000313" key="2">
    <source>
        <dbReference type="EMBL" id="PRT54412.1"/>
    </source>
</evidence>
<keyword evidence="3" id="KW-1185">Reference proteome</keyword>
<dbReference type="GeneID" id="36515780"/>
<proteinExistence type="predicted"/>
<dbReference type="InterPro" id="IPR018555">
    <property type="entry name" value="C630.06c-like"/>
</dbReference>
<protein>
    <submittedName>
        <fullName evidence="2">Uncharacterized protein</fullName>
    </submittedName>
</protein>
<dbReference type="Pfam" id="PF09428">
    <property type="entry name" value="DUF2011"/>
    <property type="match status" value="1"/>
</dbReference>
<sequence length="163" mass="18634">METRVSRKDLFEDISEPVGEPVVDLEFDEVNVDVVSDDGQDTSAFQLFGGQTMTIDLNAEDDDGPVVTRPDSYYFAVSGADRERCILVAVTGEDILEQAARELAIAASSPPAPDINEGWIKPRRKCRPGKSARKNRKELNIKREQQRKEEQQRWRRRPKFNRR</sequence>